<organism evidence="1 2">
    <name type="scientific">Nicotiana tabacum</name>
    <name type="common">Common tobacco</name>
    <dbReference type="NCBI Taxonomy" id="4097"/>
    <lineage>
        <taxon>Eukaryota</taxon>
        <taxon>Viridiplantae</taxon>
        <taxon>Streptophyta</taxon>
        <taxon>Embryophyta</taxon>
        <taxon>Tracheophyta</taxon>
        <taxon>Spermatophyta</taxon>
        <taxon>Magnoliopsida</taxon>
        <taxon>eudicotyledons</taxon>
        <taxon>Gunneridae</taxon>
        <taxon>Pentapetalae</taxon>
        <taxon>asterids</taxon>
        <taxon>lamiids</taxon>
        <taxon>Solanales</taxon>
        <taxon>Solanaceae</taxon>
        <taxon>Nicotianoideae</taxon>
        <taxon>Nicotianeae</taxon>
        <taxon>Nicotiana</taxon>
    </lineage>
</organism>
<protein>
    <submittedName>
        <fullName evidence="2">Kinesin-like protein KIN-7D, mitochondrial isoform X3</fullName>
    </submittedName>
</protein>
<sequence>MAASSSRGRSSSPFHYRKPSTPFSSSSSSNSFMNGRLMPRSSSSSTTSFFGSGSRSMTPSRNRTDLANSRGYGNRSPVNYPSAEDLIGEPVDMSRSGESISVTVRFRPLSEREYQKGDEIAWYADGDKIVRNEYNPATAYAFDRVFGPDTGTQEVYEVAARPVVKAAMEGINGTVFAYGVTSSGKTHTMHGDHNSPGIIPLAIKDVFSIIQDTPGCEFLLRVSYLEIYNEVINDLLDPTGQNLRVREDNQGTYVEGIKEEVVLSPGHALSFIAAGEEHRHVGSNNFNLFSSRSHTIFTLMIESSAHGDEYDGVIFSQLNLIDLAGSESSKTETTGLRRKEGSYINKSLLTLGTVIGKLSEGKASHVPYRDSKLTRLLQTSLSGHGHVSLICTVTPASSNMEETHNTLKFASRAKRVEIYASRNKIIDEKSLIKKYQREISCLKEELDQLRRGMLVGVNPVELLTLKQQLEEGQVKMQSRLEEEEEAKAALMSRIQRLTKLILVSSKNSIPGYLGDVAGPQRSRSPSEDDKMDSSMLIDGENQKDPSAYTSDHKHRRSSSKWNDDISQVGSAMTESAQIQTLEHEIQEKRKQMRMLEQRIVESGEASVANASLVEMQQTLMKLMTQCSEKSFELEIKSADNRILQEQLQNKSLENKELQEEICHLERQLAVKAEQSFPSSEKCLSDEYVDELRRRIQSQDIENDKLKLEHIQIAEENSGLRVQNQKLSEEASYAKELASAAAVELKNLAAEVTKLSLQNAKLEKEMLAAREMSNSRSSIAQTGNLSNRKHGENIRSGRKTRVSGRGSEFSGAIHDDFDTWDLDPEDLKMELQARKQRETLLEAALAEKEIVEDEYRKKVEEGKRREASLENDLANMWVLVAQLKKENTARRDSKLAGDWQNDGENNLINPEINDGDHKDPIPDVSQDGDHTNTAAEVTKEEPLVARLKARMQEMKEKEHRYLGNGDANSHICKVCFESPTAAMLLPCRHFCLCKSCSLACIECPICRTKIADRIFAFT</sequence>
<evidence type="ECO:0000313" key="2">
    <source>
        <dbReference type="RefSeq" id="XP_075110807.1"/>
    </source>
</evidence>
<reference evidence="1" key="1">
    <citation type="journal article" date="2014" name="Nat. Commun.">
        <title>The tobacco genome sequence and its comparison with those of tomato and potato.</title>
        <authorList>
            <person name="Sierro N."/>
            <person name="Battey J.N."/>
            <person name="Ouadi S."/>
            <person name="Bakaher N."/>
            <person name="Bovet L."/>
            <person name="Willig A."/>
            <person name="Goepfert S."/>
            <person name="Peitsch M.C."/>
            <person name="Ivanov N.V."/>
        </authorList>
    </citation>
    <scope>NUCLEOTIDE SEQUENCE [LARGE SCALE GENOMIC DNA]</scope>
</reference>
<dbReference type="Proteomes" id="UP000790787">
    <property type="component" value="Chromosome 6"/>
</dbReference>
<reference evidence="2" key="2">
    <citation type="submission" date="2025-08" db="UniProtKB">
        <authorList>
            <consortium name="RefSeq"/>
        </authorList>
    </citation>
    <scope>IDENTIFICATION</scope>
    <source>
        <tissue evidence="2">Leaf</tissue>
    </source>
</reference>
<dbReference type="RefSeq" id="XP_075110807.1">
    <property type="nucleotide sequence ID" value="XM_075254706.1"/>
</dbReference>
<evidence type="ECO:0000313" key="1">
    <source>
        <dbReference type="Proteomes" id="UP000790787"/>
    </source>
</evidence>
<name>A0AC58UMT3_TOBAC</name>
<accession>A0AC58UMT3</accession>
<gene>
    <name evidence="2" type="primary">LOC107821106</name>
</gene>
<keyword evidence="1" id="KW-1185">Reference proteome</keyword>
<proteinExistence type="predicted"/>